<dbReference type="AlphaFoldDB" id="A0A067N144"/>
<keyword evidence="7" id="KW-1185">Reference proteome</keyword>
<feature type="compositionally biased region" description="Basic residues" evidence="4">
    <location>
        <begin position="217"/>
        <end position="226"/>
    </location>
</feature>
<feature type="compositionally biased region" description="Acidic residues" evidence="4">
    <location>
        <begin position="336"/>
        <end position="358"/>
    </location>
</feature>
<dbReference type="STRING" id="930990.A0A067N144"/>
<feature type="region of interest" description="Disordered" evidence="4">
    <location>
        <begin position="149"/>
        <end position="241"/>
    </location>
</feature>
<feature type="region of interest" description="Disordered" evidence="4">
    <location>
        <begin position="281"/>
        <end position="380"/>
    </location>
</feature>
<evidence type="ECO:0000313" key="6">
    <source>
        <dbReference type="EMBL" id="KDQ17501.1"/>
    </source>
</evidence>
<evidence type="ECO:0000256" key="3">
    <source>
        <dbReference type="PROSITE-ProRule" id="PRU00267"/>
    </source>
</evidence>
<dbReference type="PROSITE" id="PS50118">
    <property type="entry name" value="HMG_BOX_2"/>
    <property type="match status" value="1"/>
</dbReference>
<organism evidence="6 7">
    <name type="scientific">Botryobasidium botryosum (strain FD-172 SS1)</name>
    <dbReference type="NCBI Taxonomy" id="930990"/>
    <lineage>
        <taxon>Eukaryota</taxon>
        <taxon>Fungi</taxon>
        <taxon>Dikarya</taxon>
        <taxon>Basidiomycota</taxon>
        <taxon>Agaricomycotina</taxon>
        <taxon>Agaricomycetes</taxon>
        <taxon>Cantharellales</taxon>
        <taxon>Botryobasidiaceae</taxon>
        <taxon>Botryobasidium</taxon>
    </lineage>
</organism>
<feature type="compositionally biased region" description="Basic and acidic residues" evidence="4">
    <location>
        <begin position="158"/>
        <end position="181"/>
    </location>
</feature>
<name>A0A067N144_BOTB1</name>
<dbReference type="GO" id="GO:0000978">
    <property type="term" value="F:RNA polymerase II cis-regulatory region sequence-specific DNA binding"/>
    <property type="evidence" value="ECO:0007669"/>
    <property type="project" value="TreeGrafter"/>
</dbReference>
<feature type="compositionally biased region" description="Low complexity" evidence="4">
    <location>
        <begin position="299"/>
        <end position="311"/>
    </location>
</feature>
<dbReference type="HOGENOM" id="CLU_655500_0_0_1"/>
<dbReference type="SUPFAM" id="SSF47095">
    <property type="entry name" value="HMG-box"/>
    <property type="match status" value="1"/>
</dbReference>
<dbReference type="OrthoDB" id="1919336at2759"/>
<dbReference type="EMBL" id="KL198023">
    <property type="protein sequence ID" value="KDQ17501.1"/>
    <property type="molecule type" value="Genomic_DNA"/>
</dbReference>
<evidence type="ECO:0000256" key="4">
    <source>
        <dbReference type="SAM" id="MobiDB-lite"/>
    </source>
</evidence>
<keyword evidence="1 3" id="KW-0238">DNA-binding</keyword>
<evidence type="ECO:0000256" key="2">
    <source>
        <dbReference type="ARBA" id="ARBA00023163"/>
    </source>
</evidence>
<feature type="compositionally biased region" description="Basic and acidic residues" evidence="4">
    <location>
        <begin position="91"/>
        <end position="106"/>
    </location>
</feature>
<keyword evidence="2" id="KW-0804">Transcription</keyword>
<accession>A0A067N144</accession>
<gene>
    <name evidence="6" type="ORF">BOTBODRAFT_575815</name>
</gene>
<dbReference type="GO" id="GO:0005634">
    <property type="term" value="C:nucleus"/>
    <property type="evidence" value="ECO:0007669"/>
    <property type="project" value="UniProtKB-UniRule"/>
</dbReference>
<dbReference type="InterPro" id="IPR036910">
    <property type="entry name" value="HMG_box_dom_sf"/>
</dbReference>
<feature type="compositionally biased region" description="Basic residues" evidence="4">
    <location>
        <begin position="182"/>
        <end position="193"/>
    </location>
</feature>
<dbReference type="GO" id="GO:0001228">
    <property type="term" value="F:DNA-binding transcription activator activity, RNA polymerase II-specific"/>
    <property type="evidence" value="ECO:0007669"/>
    <property type="project" value="TreeGrafter"/>
</dbReference>
<feature type="compositionally biased region" description="Basic and acidic residues" evidence="4">
    <location>
        <begin position="315"/>
        <end position="335"/>
    </location>
</feature>
<dbReference type="PANTHER" id="PTHR10270:SF161">
    <property type="entry name" value="SEX-DETERMINING REGION Y PROTEIN"/>
    <property type="match status" value="1"/>
</dbReference>
<feature type="region of interest" description="Disordered" evidence="4">
    <location>
        <begin position="32"/>
        <end position="122"/>
    </location>
</feature>
<dbReference type="Proteomes" id="UP000027195">
    <property type="component" value="Unassembled WGS sequence"/>
</dbReference>
<dbReference type="PANTHER" id="PTHR10270">
    <property type="entry name" value="SOX TRANSCRIPTION FACTOR"/>
    <property type="match status" value="1"/>
</dbReference>
<dbReference type="GO" id="GO:0030154">
    <property type="term" value="P:cell differentiation"/>
    <property type="evidence" value="ECO:0007669"/>
    <property type="project" value="TreeGrafter"/>
</dbReference>
<feature type="DNA-binding region" description="HMG box" evidence="3">
    <location>
        <begin position="375"/>
        <end position="419"/>
    </location>
</feature>
<protein>
    <recommendedName>
        <fullName evidence="5">HMG box domain-containing protein</fullName>
    </recommendedName>
</protein>
<evidence type="ECO:0000313" key="7">
    <source>
        <dbReference type="Proteomes" id="UP000027195"/>
    </source>
</evidence>
<sequence length="419" mass="46613">MWHMHVDWEIIPVGCAFCRGMMKLVQAEKRSKRARTMGSGSGVRASEAVRGQPGSQVPVSGARKQQVPRLRATVFEKGRRGGSLGAADSRLSGERRRPDMGEERWSGDGGEGQAGPREGHVGSAGGECWCRWCAAMRSRACPRVGCVAVCGRPRTGRGKQDHTGSGEKERRKDRGVKEAQSRRRRVLASRKRKEGVPACVRGTRRRTERMPAEGWRRTRRARRRRDGQRQRNPIKPRRDGLPALRARLRLFVWRHQPPLSLPTSFPRRASAIPPPPCPRNCIQALRSPPPASTTACMLSSTDPAASSSNSPRFQPFRDDADAPDKPKGKGRARDDDAPDDDPEAFDEYSGDDDAGSETEEQKALTTQALKADGTPKRPMNAFLLYAKKRRPEISADNPTMRTGEISKILSREWQNMDKV</sequence>
<reference evidence="7" key="1">
    <citation type="journal article" date="2014" name="Proc. Natl. Acad. Sci. U.S.A.">
        <title>Extensive sampling of basidiomycete genomes demonstrates inadequacy of the white-rot/brown-rot paradigm for wood decay fungi.</title>
        <authorList>
            <person name="Riley R."/>
            <person name="Salamov A.A."/>
            <person name="Brown D.W."/>
            <person name="Nagy L.G."/>
            <person name="Floudas D."/>
            <person name="Held B.W."/>
            <person name="Levasseur A."/>
            <person name="Lombard V."/>
            <person name="Morin E."/>
            <person name="Otillar R."/>
            <person name="Lindquist E.A."/>
            <person name="Sun H."/>
            <person name="LaButti K.M."/>
            <person name="Schmutz J."/>
            <person name="Jabbour D."/>
            <person name="Luo H."/>
            <person name="Baker S.E."/>
            <person name="Pisabarro A.G."/>
            <person name="Walton J.D."/>
            <person name="Blanchette R.A."/>
            <person name="Henrissat B."/>
            <person name="Martin F."/>
            <person name="Cullen D."/>
            <person name="Hibbett D.S."/>
            <person name="Grigoriev I.V."/>
        </authorList>
    </citation>
    <scope>NUCLEOTIDE SEQUENCE [LARGE SCALE GENOMIC DNA]</scope>
    <source>
        <strain evidence="7">FD-172 SS1</strain>
    </source>
</reference>
<dbReference type="InterPro" id="IPR009071">
    <property type="entry name" value="HMG_box_dom"/>
</dbReference>
<evidence type="ECO:0000256" key="1">
    <source>
        <dbReference type="ARBA" id="ARBA00023125"/>
    </source>
</evidence>
<feature type="domain" description="HMG box" evidence="5">
    <location>
        <begin position="375"/>
        <end position="419"/>
    </location>
</feature>
<dbReference type="InParanoid" id="A0A067N144"/>
<keyword evidence="3" id="KW-0539">Nucleus</keyword>
<evidence type="ECO:0000259" key="5">
    <source>
        <dbReference type="PROSITE" id="PS50118"/>
    </source>
</evidence>
<proteinExistence type="predicted"/>
<dbReference type="Pfam" id="PF00505">
    <property type="entry name" value="HMG_box"/>
    <property type="match status" value="1"/>
</dbReference>
<dbReference type="InterPro" id="IPR050140">
    <property type="entry name" value="SRY-related_HMG-box_TF-like"/>
</dbReference>
<dbReference type="Gene3D" id="1.10.30.10">
    <property type="entry name" value="High mobility group box domain"/>
    <property type="match status" value="1"/>
</dbReference>